<organism evidence="2 3">
    <name type="scientific">Castilleja foliolosa</name>
    <dbReference type="NCBI Taxonomy" id="1961234"/>
    <lineage>
        <taxon>Eukaryota</taxon>
        <taxon>Viridiplantae</taxon>
        <taxon>Streptophyta</taxon>
        <taxon>Embryophyta</taxon>
        <taxon>Tracheophyta</taxon>
        <taxon>Spermatophyta</taxon>
        <taxon>Magnoliopsida</taxon>
        <taxon>eudicotyledons</taxon>
        <taxon>Gunneridae</taxon>
        <taxon>Pentapetalae</taxon>
        <taxon>asterids</taxon>
        <taxon>lamiids</taxon>
        <taxon>Lamiales</taxon>
        <taxon>Orobanchaceae</taxon>
        <taxon>Pedicularideae</taxon>
        <taxon>Castillejinae</taxon>
        <taxon>Castilleja</taxon>
    </lineage>
</organism>
<dbReference type="EMBL" id="JAVIJP010000100">
    <property type="protein sequence ID" value="KAL3615662.1"/>
    <property type="molecule type" value="Genomic_DNA"/>
</dbReference>
<evidence type="ECO:0000313" key="2">
    <source>
        <dbReference type="EMBL" id="KAL3615662.1"/>
    </source>
</evidence>
<feature type="region of interest" description="Disordered" evidence="1">
    <location>
        <begin position="1"/>
        <end position="21"/>
    </location>
</feature>
<reference evidence="3" key="1">
    <citation type="journal article" date="2024" name="IScience">
        <title>Strigolactones Initiate the Formation of Haustorium-like Structures in Castilleja.</title>
        <authorList>
            <person name="Buerger M."/>
            <person name="Peterson D."/>
            <person name="Chory J."/>
        </authorList>
    </citation>
    <scope>NUCLEOTIDE SEQUENCE [LARGE SCALE GENOMIC DNA]</scope>
</reference>
<sequence length="89" mass="9594">MVGSGRHSDNDGGDSRCSGGVRRRLELQRSFSSSLSLAGTAVERGDVCKLWLTGLWRLGFIGGADRGAAEWLIVREKANASGRLDGHRH</sequence>
<evidence type="ECO:0000313" key="3">
    <source>
        <dbReference type="Proteomes" id="UP001632038"/>
    </source>
</evidence>
<dbReference type="Proteomes" id="UP001632038">
    <property type="component" value="Unassembled WGS sequence"/>
</dbReference>
<proteinExistence type="predicted"/>
<keyword evidence="3" id="KW-1185">Reference proteome</keyword>
<name>A0ABD3BFT5_9LAMI</name>
<comment type="caution">
    <text evidence="2">The sequence shown here is derived from an EMBL/GenBank/DDBJ whole genome shotgun (WGS) entry which is preliminary data.</text>
</comment>
<evidence type="ECO:0000256" key="1">
    <source>
        <dbReference type="SAM" id="MobiDB-lite"/>
    </source>
</evidence>
<gene>
    <name evidence="2" type="ORF">CASFOL_041323</name>
</gene>
<feature type="compositionally biased region" description="Basic and acidic residues" evidence="1">
    <location>
        <begin position="1"/>
        <end position="14"/>
    </location>
</feature>
<protein>
    <submittedName>
        <fullName evidence="2">Uncharacterized protein</fullName>
    </submittedName>
</protein>
<accession>A0ABD3BFT5</accession>
<dbReference type="AlphaFoldDB" id="A0ABD3BFT5"/>